<keyword evidence="2 3" id="KW-0378">Hydrolase</keyword>
<dbReference type="GO" id="GO:0009002">
    <property type="term" value="F:serine-type D-Ala-D-Ala carboxypeptidase activity"/>
    <property type="evidence" value="ECO:0007669"/>
    <property type="project" value="UniProtKB-EC"/>
</dbReference>
<reference evidence="3 4" key="1">
    <citation type="submission" date="2019-06" db="EMBL/GenBank/DDBJ databases">
        <title>Paenimaribius caenipelagi gen. nov., sp. nov., isolated from a tidal flat.</title>
        <authorList>
            <person name="Yoon J.-H."/>
        </authorList>
    </citation>
    <scope>NUCLEOTIDE SEQUENCE [LARGE SCALE GENOMIC DNA]</scope>
    <source>
        <strain evidence="3 4">JBTF-M29</strain>
    </source>
</reference>
<dbReference type="GO" id="GO:0006508">
    <property type="term" value="P:proteolysis"/>
    <property type="evidence" value="ECO:0007669"/>
    <property type="project" value="InterPro"/>
</dbReference>
<organism evidence="3 4">
    <name type="scientific">Palleronia caenipelagi</name>
    <dbReference type="NCBI Taxonomy" id="2489174"/>
    <lineage>
        <taxon>Bacteria</taxon>
        <taxon>Pseudomonadati</taxon>
        <taxon>Pseudomonadota</taxon>
        <taxon>Alphaproteobacteria</taxon>
        <taxon>Rhodobacterales</taxon>
        <taxon>Roseobacteraceae</taxon>
        <taxon>Palleronia</taxon>
    </lineage>
</organism>
<sequence>MGLTRRGFVTGLAGLTASPGAAESLLSSPRPLARPANLLTRQIPDAAEIIASEQLSGRVGFALADAITGEMIEVLHPLRALPPASTAKALTALYALENLGPDYRFSTRTLATGPLTAGRLEGDLVLAGGGDPVLDTDALWSMVEALHALGLREIAGGVKVWTSALPRIREIDSEQPDQVGYNPAVGGLNLNFNRVHFGWSRNAGGYTVSMDGRSETIVPPVRFARMEVIDRGLPIYTYAADGDIDRWTVAQSALGRGGARWLPVRVPGLYAGEVLQQLLLAKGIGSNGPVERTDAATGTVLHTHDSPALSGILRGMLQYSTNLTAEVTGLTASLAAGWQGETLADSAGRMNSWLSQKYGLRRPLLEDHSGLGDDSALSPADMVRAMSGAGWEGPLRPLLRQFDPEDDRLSVSAKTGTLNFVSGLAGYLEGPRGKPLAFSIFCADLPRRDSLSEAERERPDGGIAWNKSAKRIQRAMLQRWGALYLLPG</sequence>
<dbReference type="InterPro" id="IPR006311">
    <property type="entry name" value="TAT_signal"/>
</dbReference>
<dbReference type="InterPro" id="IPR000667">
    <property type="entry name" value="Peptidase_S13"/>
</dbReference>
<dbReference type="Proteomes" id="UP000318590">
    <property type="component" value="Unassembled WGS sequence"/>
</dbReference>
<comment type="similarity">
    <text evidence="1">Belongs to the peptidase S13 family.</text>
</comment>
<gene>
    <name evidence="3" type="primary">dacB</name>
    <name evidence="3" type="ORF">FEV53_08305</name>
</gene>
<dbReference type="Gene3D" id="3.40.710.10">
    <property type="entry name" value="DD-peptidase/beta-lactamase superfamily"/>
    <property type="match status" value="1"/>
</dbReference>
<dbReference type="PANTHER" id="PTHR30023:SF0">
    <property type="entry name" value="PENICILLIN-SENSITIVE CARBOXYPEPTIDASE A"/>
    <property type="match status" value="1"/>
</dbReference>
<dbReference type="NCBIfam" id="TIGR00666">
    <property type="entry name" value="PBP4"/>
    <property type="match status" value="1"/>
</dbReference>
<name>A0A547Q5T1_9RHOB</name>
<evidence type="ECO:0000256" key="2">
    <source>
        <dbReference type="ARBA" id="ARBA00022801"/>
    </source>
</evidence>
<dbReference type="Pfam" id="PF02113">
    <property type="entry name" value="Peptidase_S13"/>
    <property type="match status" value="1"/>
</dbReference>
<dbReference type="GO" id="GO:0000270">
    <property type="term" value="P:peptidoglycan metabolic process"/>
    <property type="evidence" value="ECO:0007669"/>
    <property type="project" value="TreeGrafter"/>
</dbReference>
<keyword evidence="4" id="KW-1185">Reference proteome</keyword>
<keyword evidence="3" id="KW-0645">Protease</keyword>
<protein>
    <submittedName>
        <fullName evidence="3">D-alanyl-D-alanine carboxypeptidase/D-alanyl-D-alanine-endopeptidase</fullName>
        <ecNumber evidence="3">3.4.16.4</ecNumber>
    </submittedName>
</protein>
<dbReference type="Gene3D" id="3.50.80.20">
    <property type="entry name" value="D-Ala-D-Ala carboxypeptidase C, peptidase S13"/>
    <property type="match status" value="1"/>
</dbReference>
<dbReference type="PRINTS" id="PR00922">
    <property type="entry name" value="DADACBPTASE3"/>
</dbReference>
<evidence type="ECO:0000256" key="1">
    <source>
        <dbReference type="ARBA" id="ARBA00006096"/>
    </source>
</evidence>
<dbReference type="EC" id="3.4.16.4" evidence="3"/>
<comment type="caution">
    <text evidence="3">The sequence shown here is derived from an EMBL/GenBank/DDBJ whole genome shotgun (WGS) entry which is preliminary data.</text>
</comment>
<dbReference type="OrthoDB" id="5372081at2"/>
<accession>A0A547Q5T1</accession>
<dbReference type="EMBL" id="VFSV01000010">
    <property type="protein sequence ID" value="TRD21733.1"/>
    <property type="molecule type" value="Genomic_DNA"/>
</dbReference>
<dbReference type="SUPFAM" id="SSF56601">
    <property type="entry name" value="beta-lactamase/transpeptidase-like"/>
    <property type="match status" value="1"/>
</dbReference>
<dbReference type="InterPro" id="IPR012338">
    <property type="entry name" value="Beta-lactam/transpept-like"/>
</dbReference>
<dbReference type="PANTHER" id="PTHR30023">
    <property type="entry name" value="D-ALANYL-D-ALANINE CARBOXYPEPTIDASE"/>
    <property type="match status" value="1"/>
</dbReference>
<keyword evidence="3" id="KW-0121">Carboxypeptidase</keyword>
<evidence type="ECO:0000313" key="4">
    <source>
        <dbReference type="Proteomes" id="UP000318590"/>
    </source>
</evidence>
<dbReference type="AlphaFoldDB" id="A0A547Q5T1"/>
<proteinExistence type="inferred from homology"/>
<evidence type="ECO:0000313" key="3">
    <source>
        <dbReference type="EMBL" id="TRD21733.1"/>
    </source>
</evidence>
<dbReference type="PROSITE" id="PS51318">
    <property type="entry name" value="TAT"/>
    <property type="match status" value="1"/>
</dbReference>